<protein>
    <submittedName>
        <fullName evidence="1">Competence transcription factor</fullName>
    </submittedName>
</protein>
<comment type="caution">
    <text evidence="1">The sequence shown here is derived from an EMBL/GenBank/DDBJ whole genome shotgun (WGS) entry which is preliminary data.</text>
</comment>
<reference evidence="2" key="1">
    <citation type="journal article" date="2019" name="Int. J. Syst. Evol. Microbiol.">
        <title>The Global Catalogue of Microorganisms (GCM) 10K type strain sequencing project: providing services to taxonomists for standard genome sequencing and annotation.</title>
        <authorList>
            <consortium name="The Broad Institute Genomics Platform"/>
            <consortium name="The Broad Institute Genome Sequencing Center for Infectious Disease"/>
            <person name="Wu L."/>
            <person name="Ma J."/>
        </authorList>
    </citation>
    <scope>NUCLEOTIDE SEQUENCE [LARGE SCALE GENOMIC DNA]</scope>
    <source>
        <strain evidence="2">CGMCC 1.14993</strain>
    </source>
</reference>
<dbReference type="RefSeq" id="WP_087999935.1">
    <property type="nucleotide sequence ID" value="NZ_BMHB01000001.1"/>
</dbReference>
<accession>A0A8J3AQJ7</accession>
<evidence type="ECO:0000313" key="2">
    <source>
        <dbReference type="Proteomes" id="UP000626244"/>
    </source>
</evidence>
<gene>
    <name evidence="1" type="primary">comK</name>
    <name evidence="1" type="ORF">GCM10007380_26080</name>
</gene>
<dbReference type="EMBL" id="BMHB01000001">
    <property type="protein sequence ID" value="GGI15062.1"/>
    <property type="molecule type" value="Genomic_DNA"/>
</dbReference>
<dbReference type="OrthoDB" id="2417337at2"/>
<name>A0A8J3AQJ7_9BACI</name>
<dbReference type="Proteomes" id="UP000626244">
    <property type="component" value="Unassembled WGS sequence"/>
</dbReference>
<evidence type="ECO:0000313" key="1">
    <source>
        <dbReference type="EMBL" id="GGI15062.1"/>
    </source>
</evidence>
<dbReference type="GO" id="GO:0030420">
    <property type="term" value="P:establishment of competence for transformation"/>
    <property type="evidence" value="ECO:0007669"/>
    <property type="project" value="InterPro"/>
</dbReference>
<keyword evidence="2" id="KW-1185">Reference proteome</keyword>
<dbReference type="PIRSF" id="PIRSF011560">
    <property type="entry name" value="ComK"/>
    <property type="match status" value="1"/>
</dbReference>
<proteinExistence type="predicted"/>
<organism evidence="1 2">
    <name type="scientific">Gottfriedia solisilvae</name>
    <dbReference type="NCBI Taxonomy" id="1516104"/>
    <lineage>
        <taxon>Bacteria</taxon>
        <taxon>Bacillati</taxon>
        <taxon>Bacillota</taxon>
        <taxon>Bacilli</taxon>
        <taxon>Bacillales</taxon>
        <taxon>Bacillaceae</taxon>
        <taxon>Gottfriedia</taxon>
    </lineage>
</organism>
<dbReference type="AlphaFoldDB" id="A0A8J3AQJ7"/>
<dbReference type="Pfam" id="PF06338">
    <property type="entry name" value="ComK"/>
    <property type="match status" value="1"/>
</dbReference>
<dbReference type="InterPro" id="IPR010461">
    <property type="entry name" value="ComK"/>
</dbReference>
<sequence>MNHVKGKVKVLTEYEINKSTMAIIPEYTVDLAVVSKIYETDDNFYVLMKPIEIIERSCAYFGSSYKGRREGTKQMISITHKPPIAISAMNQIFFFPTSSSLKIECSWISYNHVSNFKGGKYNRSIVQFFNGVEIPLEISRGSFENQLYRTAHLRAIYEDRLNPENIQQKTYKLIPDKEITSYLKGEMIHEK</sequence>